<feature type="domain" description="Glycosyl hydrolase family 13 catalytic" evidence="17">
    <location>
        <begin position="55"/>
        <end position="468"/>
    </location>
</feature>
<dbReference type="GO" id="GO:0005524">
    <property type="term" value="F:ATP binding"/>
    <property type="evidence" value="ECO:0007669"/>
    <property type="project" value="UniProtKB-KW"/>
</dbReference>
<reference evidence="18 19" key="1">
    <citation type="submission" date="2016-11" db="EMBL/GenBank/DDBJ databases">
        <authorList>
            <person name="Jaros S."/>
            <person name="Januszkiewicz K."/>
            <person name="Wedrychowicz H."/>
        </authorList>
    </citation>
    <scope>NUCLEOTIDE SEQUENCE [LARGE SCALE GENOMIC DNA]</scope>
    <source>
        <strain evidence="18 19">GAS86</strain>
    </source>
</reference>
<dbReference type="PANTHER" id="PTHR10357:SF219">
    <property type="entry name" value="MALTOSE ALPHA-D-GLUCOSYLTRANSFERASE"/>
    <property type="match status" value="1"/>
</dbReference>
<dbReference type="GO" id="GO:0005975">
    <property type="term" value="P:carbohydrate metabolic process"/>
    <property type="evidence" value="ECO:0007669"/>
    <property type="project" value="InterPro"/>
</dbReference>
<evidence type="ECO:0000256" key="15">
    <source>
        <dbReference type="ARBA" id="ARBA00049067"/>
    </source>
</evidence>
<dbReference type="EC" id="5.4.99.16" evidence="5"/>
<evidence type="ECO:0000256" key="12">
    <source>
        <dbReference type="ARBA" id="ARBA00023235"/>
    </source>
</evidence>
<gene>
    <name evidence="18" type="ORF">SAMN05444168_4495</name>
</gene>
<evidence type="ECO:0000259" key="17">
    <source>
        <dbReference type="SMART" id="SM00642"/>
    </source>
</evidence>
<evidence type="ECO:0000256" key="3">
    <source>
        <dbReference type="ARBA" id="ARBA00006219"/>
    </source>
</evidence>
<evidence type="ECO:0000256" key="16">
    <source>
        <dbReference type="SAM" id="MobiDB-lite"/>
    </source>
</evidence>
<evidence type="ECO:0000313" key="18">
    <source>
        <dbReference type="EMBL" id="SIO44197.1"/>
    </source>
</evidence>
<keyword evidence="8" id="KW-0479">Metal-binding</keyword>
<dbReference type="OrthoDB" id="9805159at2"/>
<dbReference type="Pfam" id="PF18085">
    <property type="entry name" value="Mak_N_cap"/>
    <property type="match status" value="1"/>
</dbReference>
<evidence type="ECO:0000256" key="9">
    <source>
        <dbReference type="ARBA" id="ARBA00022741"/>
    </source>
</evidence>
<evidence type="ECO:0000256" key="1">
    <source>
        <dbReference type="ARBA" id="ARBA00001595"/>
    </source>
</evidence>
<evidence type="ECO:0000256" key="14">
    <source>
        <dbReference type="ARBA" id="ARBA00031378"/>
    </source>
</evidence>
<dbReference type="EC" id="2.7.1.175" evidence="4"/>
<evidence type="ECO:0000256" key="2">
    <source>
        <dbReference type="ARBA" id="ARBA00005496"/>
    </source>
</evidence>
<dbReference type="GO" id="GO:0047471">
    <property type="term" value="F:maltose alpha-D-glucosyltransferase activity"/>
    <property type="evidence" value="ECO:0007669"/>
    <property type="project" value="UniProtKB-EC"/>
</dbReference>
<dbReference type="PANTHER" id="PTHR10357">
    <property type="entry name" value="ALPHA-AMYLASE FAMILY MEMBER"/>
    <property type="match status" value="1"/>
</dbReference>
<dbReference type="GO" id="GO:0046872">
    <property type="term" value="F:metal ion binding"/>
    <property type="evidence" value="ECO:0007669"/>
    <property type="project" value="UniProtKB-KW"/>
</dbReference>
<comment type="catalytic activity">
    <reaction evidence="15">
        <text>D-maltose + ATP = alpha-maltose 1-phosphate + ADP + H(+)</text>
        <dbReference type="Rhea" id="RHEA:31915"/>
        <dbReference type="ChEBI" id="CHEBI:15378"/>
        <dbReference type="ChEBI" id="CHEBI:17306"/>
        <dbReference type="ChEBI" id="CHEBI:30616"/>
        <dbReference type="ChEBI" id="CHEBI:63576"/>
        <dbReference type="ChEBI" id="CHEBI:456216"/>
        <dbReference type="EC" id="2.7.1.175"/>
    </reaction>
</comment>
<protein>
    <recommendedName>
        <fullName evidence="6">Maltokinase</fullName>
        <ecNumber evidence="4">2.7.1.175</ecNumber>
        <ecNumber evidence="5">5.4.99.16</ecNumber>
    </recommendedName>
    <alternativeName>
        <fullName evidence="14">Maltose alpha-D-glucosyltransferase</fullName>
    </alternativeName>
    <alternativeName>
        <fullName evidence="13">Maltose-1-phosphate synthase</fullName>
    </alternativeName>
</protein>
<dbReference type="SUPFAM" id="SSF51011">
    <property type="entry name" value="Glycosyl hydrolase domain"/>
    <property type="match status" value="1"/>
</dbReference>
<dbReference type="InterPro" id="IPR012811">
    <property type="entry name" value="TreS_maltokin_C_dom"/>
</dbReference>
<evidence type="ECO:0000256" key="6">
    <source>
        <dbReference type="ARBA" id="ARBA00013882"/>
    </source>
</evidence>
<sequence length="1155" mass="129366">MKRDDPTESTSQALTAEAAVTGTGSRAAKPKPGRRGKVSTLSDDPLWYKDAIIYQVHIKSFFDANNDGVGDFPGLIAKLDYIAELGVNAIWLLPFYPSPRRDDGYDIADYRNVHPDYGQLSDVKHFIQEAHARGIRVITELVINHTSDQHPWFQRARLAKPGSNHRNFYVWSDTDEKYTGTRIIFIDSEPSNWTHDPVAGAYYWHRFYSHQPDLNFDNPAVLKEVLQVMRFWLDMGIDGLRLDAVPYLVEREGTNNENLPETHAILKKIRATIDAEYPNRMLLAEANQWPEDVKEYFGDEDECHMAFHFPLMPRIYMSIASEDRFPITDIMRQTPDLAETNQWAIFLRNHDELTLEMVTDSERDYLWNTYASDRRARLNLGIRRRLAPLMERDRRRIELINSLLLSMPGTPVIYYGDELGMGDNIHLGDRDGVRTPMQWSSDRNGGFSRADPEQLVLPPVMGSLYGFDAVNVEAQSRDPHSLLNWTRRMLATRRAKQTFGRGTIRFLKPANRKILAYLRELPGEPTILCVANLSRAPQAVELDLSEFAGSVPIEMTADSVFPAIGQLTYLLTFPPYGFLWFLICPGTQRPTWAQPHSEPLPEFVTIVIREGQAGPTPENVRLLESEVLPSWLSRRRWFASKDEPLHAVRLAALTTIPNGGFAFTEIEADVGDHTERYVLPIAITWGGETTTPLFMQLALARVRRGRNVGHLTDAFALPIFAHNVLRKLRERAVVPTVQKSEICFIPTDRFDELDLGDRPEIRWLAAEQSNSSLIIEDAVVLKLVRRLVSGVHPEAEISRHLTKIGYANTAPLYGEVVRIDPAGVPHTLCILQGFIDNQGDAWNWALDYLRRTIDDLALAVDADDAVPDPEKEAQAIEGYRAMAGIIGRRLGELHVALAAPSDDPAFAPEPATPEQIRAWTEGTQSMLSTALDLLSHRIDQLTDDTKELAQSLLDRRGALTEAVAKLVPADAGALRTRIHGDFHLGQVLVAQGDAYLIDFEGEPARTLDERRQKSSPMRDVAGLLRSFSYASAAAQSTTESAPQQTADRKRALFDRFRVYAAESFLGEYRAAVAAAAQPLVAPASEQGLLDLFLIEKAAYEIRYEAANRPTWLGLPVRGLAALASRMLGDTGTPHDTSTPGSPGATPPNPAEGDYE</sequence>
<accession>A0A1N6JJ44</accession>
<dbReference type="NCBIfam" id="TIGR02457">
    <property type="entry name" value="TreS_Cterm"/>
    <property type="match status" value="1"/>
</dbReference>
<feature type="region of interest" description="Disordered" evidence="16">
    <location>
        <begin position="1127"/>
        <end position="1155"/>
    </location>
</feature>
<dbReference type="Pfam" id="PF00128">
    <property type="entry name" value="Alpha-amylase"/>
    <property type="match status" value="2"/>
</dbReference>
<feature type="region of interest" description="Disordered" evidence="16">
    <location>
        <begin position="1"/>
        <end position="40"/>
    </location>
</feature>
<comment type="similarity">
    <text evidence="3">Belongs to the aminoglycoside phosphotransferase family.</text>
</comment>
<evidence type="ECO:0000256" key="5">
    <source>
        <dbReference type="ARBA" id="ARBA00012619"/>
    </source>
</evidence>
<dbReference type="InterPro" id="IPR040999">
    <property type="entry name" value="Mak_N_cap"/>
</dbReference>
<comment type="catalytic activity">
    <reaction evidence="1">
        <text>D-maltose = alpha,alpha-trehalose</text>
        <dbReference type="Rhea" id="RHEA:15145"/>
        <dbReference type="ChEBI" id="CHEBI:16551"/>
        <dbReference type="ChEBI" id="CHEBI:17306"/>
        <dbReference type="EC" id="5.4.99.16"/>
    </reaction>
</comment>
<keyword evidence="11" id="KW-0067">ATP-binding</keyword>
<name>A0A1N6JJ44_9BURK</name>
<keyword evidence="7" id="KW-0808">Transferase</keyword>
<dbReference type="FunFam" id="3.20.20.80:FF:000055">
    <property type="entry name" value="Trehalose synthase"/>
    <property type="match status" value="1"/>
</dbReference>
<dbReference type="InterPro" id="IPR011009">
    <property type="entry name" value="Kinase-like_dom_sf"/>
</dbReference>
<comment type="similarity">
    <text evidence="2">Belongs to the glycosyl hydrolase 13 family. TreS subfamily.</text>
</comment>
<dbReference type="Gene3D" id="3.90.400.10">
    <property type="entry name" value="Oligo-1,6-glucosidase, Domain 2"/>
    <property type="match status" value="1"/>
</dbReference>
<dbReference type="InterPro" id="IPR032091">
    <property type="entry name" value="Malt_amylase-like_C"/>
</dbReference>
<dbReference type="InterPro" id="IPR006047">
    <property type="entry name" value="GH13_cat_dom"/>
</dbReference>
<dbReference type="Gene3D" id="3.20.20.80">
    <property type="entry name" value="Glycosidases"/>
    <property type="match status" value="1"/>
</dbReference>
<feature type="compositionally biased region" description="Basic residues" evidence="16">
    <location>
        <begin position="28"/>
        <end position="37"/>
    </location>
</feature>
<dbReference type="InterPro" id="IPR012810">
    <property type="entry name" value="TreS/a-amylase_N"/>
</dbReference>
<dbReference type="Gene3D" id="2.60.40.1180">
    <property type="entry name" value="Golgi alpha-mannosidase II"/>
    <property type="match status" value="1"/>
</dbReference>
<dbReference type="SUPFAM" id="SSF56112">
    <property type="entry name" value="Protein kinase-like (PK-like)"/>
    <property type="match status" value="1"/>
</dbReference>
<dbReference type="CDD" id="cd11334">
    <property type="entry name" value="AmyAc_TreS"/>
    <property type="match status" value="1"/>
</dbReference>
<dbReference type="SUPFAM" id="SSF51445">
    <property type="entry name" value="(Trans)glycosidases"/>
    <property type="match status" value="1"/>
</dbReference>
<dbReference type="GO" id="GO:0016740">
    <property type="term" value="F:transferase activity"/>
    <property type="evidence" value="ECO:0007669"/>
    <property type="project" value="UniProtKB-KW"/>
</dbReference>
<keyword evidence="9" id="KW-0547">Nucleotide-binding</keyword>
<dbReference type="NCBIfam" id="TIGR02456">
    <property type="entry name" value="treS_nterm"/>
    <property type="match status" value="1"/>
</dbReference>
<evidence type="ECO:0000313" key="19">
    <source>
        <dbReference type="Proteomes" id="UP000184693"/>
    </source>
</evidence>
<organism evidence="18 19">
    <name type="scientific">Paraburkholderia phenazinium</name>
    <dbReference type="NCBI Taxonomy" id="60549"/>
    <lineage>
        <taxon>Bacteria</taxon>
        <taxon>Pseudomonadati</taxon>
        <taxon>Pseudomonadota</taxon>
        <taxon>Betaproteobacteria</taxon>
        <taxon>Burkholderiales</taxon>
        <taxon>Burkholderiaceae</taxon>
        <taxon>Paraburkholderia</taxon>
    </lineage>
</organism>
<proteinExistence type="inferred from homology"/>
<dbReference type="SMART" id="SM00642">
    <property type="entry name" value="Aamy"/>
    <property type="match status" value="1"/>
</dbReference>
<evidence type="ECO:0000256" key="4">
    <source>
        <dbReference type="ARBA" id="ARBA00011962"/>
    </source>
</evidence>
<dbReference type="InterPro" id="IPR017853">
    <property type="entry name" value="GH"/>
</dbReference>
<dbReference type="EMBL" id="FSRM01000002">
    <property type="protein sequence ID" value="SIO44197.1"/>
    <property type="molecule type" value="Genomic_DNA"/>
</dbReference>
<evidence type="ECO:0000256" key="8">
    <source>
        <dbReference type="ARBA" id="ARBA00022723"/>
    </source>
</evidence>
<dbReference type="InterPro" id="IPR013780">
    <property type="entry name" value="Glyco_hydro_b"/>
</dbReference>
<evidence type="ECO:0000256" key="10">
    <source>
        <dbReference type="ARBA" id="ARBA00022837"/>
    </source>
</evidence>
<dbReference type="RefSeq" id="WP_074266585.1">
    <property type="nucleotide sequence ID" value="NZ_FSRM01000002.1"/>
</dbReference>
<dbReference type="Proteomes" id="UP000184693">
    <property type="component" value="Unassembled WGS sequence"/>
</dbReference>
<keyword evidence="12" id="KW-0413">Isomerase</keyword>
<evidence type="ECO:0000256" key="7">
    <source>
        <dbReference type="ARBA" id="ARBA00022679"/>
    </source>
</evidence>
<evidence type="ECO:0000256" key="11">
    <source>
        <dbReference type="ARBA" id="ARBA00022840"/>
    </source>
</evidence>
<dbReference type="AlphaFoldDB" id="A0A1N6JJ44"/>
<dbReference type="InterPro" id="IPR045857">
    <property type="entry name" value="O16G_dom_2"/>
</dbReference>
<evidence type="ECO:0000256" key="13">
    <source>
        <dbReference type="ARBA" id="ARBA00031251"/>
    </source>
</evidence>
<dbReference type="Pfam" id="PF16657">
    <property type="entry name" value="Malt_amylase_C"/>
    <property type="match status" value="1"/>
</dbReference>
<keyword evidence="10" id="KW-0106">Calcium</keyword>
<dbReference type="Gene3D" id="3.90.1200.10">
    <property type="match status" value="1"/>
</dbReference>